<evidence type="ECO:0000313" key="2">
    <source>
        <dbReference type="EMBL" id="NHK27634.1"/>
    </source>
</evidence>
<proteinExistence type="predicted"/>
<reference evidence="1" key="1">
    <citation type="journal article" date="2014" name="Int. J. Syst. Evol. Microbiol.">
        <title>Complete genome sequence of Corynebacterium casei LMG S-19264T (=DSM 44701T), isolated from a smear-ripened cheese.</title>
        <authorList>
            <consortium name="US DOE Joint Genome Institute (JGI-PGF)"/>
            <person name="Walter F."/>
            <person name="Albersmeier A."/>
            <person name="Kalinowski J."/>
            <person name="Ruckert C."/>
        </authorList>
    </citation>
    <scope>NUCLEOTIDE SEQUENCE</scope>
    <source>
        <strain evidence="1">CGMCC 1.14984</strain>
    </source>
</reference>
<evidence type="ECO:0000313" key="3">
    <source>
        <dbReference type="Proteomes" id="UP000621856"/>
    </source>
</evidence>
<dbReference type="RefSeq" id="WP_155138746.1">
    <property type="nucleotide sequence ID" value="NZ_BMGZ01000001.1"/>
</dbReference>
<dbReference type="Proteomes" id="UP000818603">
    <property type="component" value="Unassembled WGS sequence"/>
</dbReference>
<accession>A0A8J3ER23</accession>
<dbReference type="EMBL" id="BMGZ01000001">
    <property type="protein sequence ID" value="GGH96035.1"/>
    <property type="molecule type" value="Genomic_DNA"/>
</dbReference>
<evidence type="ECO:0000313" key="1">
    <source>
        <dbReference type="EMBL" id="GGH96035.1"/>
    </source>
</evidence>
<keyword evidence="4" id="KW-1185">Reference proteome</keyword>
<dbReference type="EMBL" id="VCJR02000001">
    <property type="protein sequence ID" value="NHK27634.1"/>
    <property type="molecule type" value="Genomic_DNA"/>
</dbReference>
<protein>
    <submittedName>
        <fullName evidence="1">Uncharacterized protein</fullName>
    </submittedName>
</protein>
<name>A0A8J3ER23_9PROT</name>
<evidence type="ECO:0000313" key="4">
    <source>
        <dbReference type="Proteomes" id="UP000818603"/>
    </source>
</evidence>
<comment type="caution">
    <text evidence="1">The sequence shown here is derived from an EMBL/GenBank/DDBJ whole genome shotgun (WGS) entry which is preliminary data.</text>
</comment>
<gene>
    <name evidence="2" type="ORF">FF098_006950</name>
    <name evidence="1" type="ORF">GCM10011355_13990</name>
</gene>
<reference evidence="1" key="3">
    <citation type="submission" date="2020-09" db="EMBL/GenBank/DDBJ databases">
        <authorList>
            <person name="Sun Q."/>
            <person name="Zhou Y."/>
        </authorList>
    </citation>
    <scope>NUCLEOTIDE SEQUENCE</scope>
    <source>
        <strain evidence="1">CGMCC 1.14984</strain>
    </source>
</reference>
<dbReference type="AlphaFoldDB" id="A0A8J3ER23"/>
<organism evidence="1 3">
    <name type="scientific">Aquisalinus luteolus</name>
    <dbReference type="NCBI Taxonomy" id="1566827"/>
    <lineage>
        <taxon>Bacteria</taxon>
        <taxon>Pseudomonadati</taxon>
        <taxon>Pseudomonadota</taxon>
        <taxon>Alphaproteobacteria</taxon>
        <taxon>Parvularculales</taxon>
        <taxon>Parvularculaceae</taxon>
        <taxon>Aquisalinus</taxon>
    </lineage>
</organism>
<reference evidence="2 4" key="2">
    <citation type="submission" date="2020-02" db="EMBL/GenBank/DDBJ databases">
        <title>Genome sequence of Parvularcula flava strain NH6-79.</title>
        <authorList>
            <person name="Abdul Karim M.H."/>
            <person name="Lam M.Q."/>
            <person name="Chen S.J."/>
            <person name="Yahya A."/>
            <person name="Shahir S."/>
            <person name="Shamsir M.S."/>
            <person name="Chong C.S."/>
        </authorList>
    </citation>
    <scope>NUCLEOTIDE SEQUENCE [LARGE SCALE GENOMIC DNA]</scope>
    <source>
        <strain evidence="2 4">NH6-79</strain>
    </source>
</reference>
<sequence>MAQSDAAQDYQAHILYAPIALYDGCPFEDGPVEDRGIDALLNSRTYLVHQEGDEPQGAGMIDVIVADCRALQPDMGAVSARFTALRRAHPESIFMILIEPELAWDIRLWLKRYGTLCPLGERADLVISRLDRLLENLALADECGERLKTLSALNRTAVSGSILNTSSKPMRVLVSGAPSPVTLRAMKSLSSGDYRVTAAMSVPQTMRYLEVQSFDCLVILPGDRTATYTGLVKMLRRNDRSRSLPILVIPERADASTAGCRFMAQGADTVLSAIDTEKALTTEVTAFARRNRLTASMKQFLRKAASTDGKGLNLVCDLPFFENHLDRQCHRATETGKPLCVSAFKLKYSSGRILSSKGFRQALKYVQMMMRDTDLITAVRNDVFLISQPGLGTVDATRRQQNIAAVLQEIILEDAPGAAGDTLVLEASTVQYRPAEMADGIIARAFQTLNIVPPRHTPPPQVEKPRLKIVR</sequence>
<dbReference type="Proteomes" id="UP000621856">
    <property type="component" value="Unassembled WGS sequence"/>
</dbReference>